<dbReference type="HAMAP" id="MF_01805">
    <property type="entry name" value="ScpA"/>
    <property type="match status" value="1"/>
</dbReference>
<dbReference type="PANTHER" id="PTHR33969:SF2">
    <property type="entry name" value="SEGREGATION AND CONDENSATION PROTEIN A"/>
    <property type="match status" value="1"/>
</dbReference>
<evidence type="ECO:0000256" key="6">
    <source>
        <dbReference type="SAM" id="Coils"/>
    </source>
</evidence>
<gene>
    <name evidence="5 7" type="primary">scpA</name>
    <name evidence="7" type="ORF">HC660_22020</name>
</gene>
<dbReference type="Gene3D" id="6.10.250.2410">
    <property type="match status" value="1"/>
</dbReference>
<dbReference type="NCBIfam" id="NF000995">
    <property type="entry name" value="PRK00104.1-4"/>
    <property type="match status" value="1"/>
</dbReference>
<dbReference type="Pfam" id="PF02616">
    <property type="entry name" value="SMC_ScpA"/>
    <property type="match status" value="1"/>
</dbReference>
<keyword evidence="1 5" id="KW-0132">Cell division</keyword>
<dbReference type="NCBIfam" id="NF000994">
    <property type="entry name" value="PRK00104.1-3"/>
    <property type="match status" value="1"/>
</dbReference>
<keyword evidence="8" id="KW-1185">Reference proteome</keyword>
<evidence type="ECO:0000256" key="2">
    <source>
        <dbReference type="ARBA" id="ARBA00022829"/>
    </source>
</evidence>
<sequence>MRAILENGEMMEEYQVKIDTFEGPLDLLLHLINRLEIDIYDIPVAKITEQYLLYVHTMRVLELDIASEYLVMAATLLSIKSRMLLPKQEEELFEDEFLEEEDPREELIEKLIEYRKYKDAAKELKEREEERQKSFTKPPSDLSEYAKEVKQSEQKLSVTVYDMIGAFQKVLKRKKITRPMETTITRQEIPIEDRMNEIVHSLKSKGKRINFMDLFSYEQKEHLVVTFLAVLELMKNQLILIEQERNFSDIYIMGSESIHGA</sequence>
<dbReference type="InterPro" id="IPR003768">
    <property type="entry name" value="ScpA"/>
</dbReference>
<dbReference type="Gene3D" id="1.10.10.580">
    <property type="entry name" value="Structural maintenance of chromosome 1. Chain E"/>
    <property type="match status" value="1"/>
</dbReference>
<reference evidence="7 8" key="1">
    <citation type="submission" date="2020-04" db="EMBL/GenBank/DDBJ databases">
        <title>Plant growth promoting and environmental Bacillus: genomic and epigenetic comparison.</title>
        <authorList>
            <person name="Reva O.N."/>
            <person name="Lutz S."/>
            <person name="Ahrens C.H."/>
        </authorList>
    </citation>
    <scope>NUCLEOTIDE SEQUENCE [LARGE SCALE GENOMIC DNA]</scope>
    <source>
        <strain evidence="7 8">UCMB5075</strain>
    </source>
</reference>
<proteinExistence type="inferred from homology"/>
<evidence type="ECO:0000313" key="7">
    <source>
        <dbReference type="EMBL" id="QJC96677.1"/>
    </source>
</evidence>
<dbReference type="Proteomes" id="UP000501048">
    <property type="component" value="Chromosome"/>
</dbReference>
<evidence type="ECO:0000313" key="8">
    <source>
        <dbReference type="Proteomes" id="UP000501048"/>
    </source>
</evidence>
<evidence type="ECO:0000256" key="4">
    <source>
        <dbReference type="ARBA" id="ARBA00044777"/>
    </source>
</evidence>
<feature type="coiled-coil region" evidence="6">
    <location>
        <begin position="107"/>
        <end position="134"/>
    </location>
</feature>
<keyword evidence="2 5" id="KW-0159">Chromosome partition</keyword>
<comment type="similarity">
    <text evidence="5">Belongs to the ScpA family.</text>
</comment>
<comment type="function">
    <text evidence="5">Participates in chromosomal partition during cell division. May act via the formation of a condensin-like complex containing Smc and ScpB that pull DNA away from mid-cell into both cell halves.</text>
</comment>
<protein>
    <recommendedName>
        <fullName evidence="4 5">Segregation and condensation protein A</fullName>
    </recommendedName>
</protein>
<comment type="subcellular location">
    <subcellularLocation>
        <location evidence="5">Cytoplasm</location>
    </subcellularLocation>
    <text evidence="5">Associated with two foci at the outer edges of the nucleoid region in young cells, and at four foci within both cell halves in older cells.</text>
</comment>
<keyword evidence="6" id="KW-0175">Coiled coil</keyword>
<name>A0ABX6LXR3_BACMO</name>
<dbReference type="EMBL" id="CP051464">
    <property type="protein sequence ID" value="QJC96677.1"/>
    <property type="molecule type" value="Genomic_DNA"/>
</dbReference>
<keyword evidence="3 5" id="KW-0131">Cell cycle</keyword>
<comment type="subunit">
    <text evidence="5">Component of a cohesin-like complex composed of ScpA, ScpB and the Smc homodimer, in which ScpA and ScpB bind to the head domain of Smc. The presence of the three proteins is required for the association of the complex with DNA.</text>
</comment>
<dbReference type="InterPro" id="IPR023093">
    <property type="entry name" value="ScpA-like_C"/>
</dbReference>
<evidence type="ECO:0000256" key="5">
    <source>
        <dbReference type="HAMAP-Rule" id="MF_01805"/>
    </source>
</evidence>
<accession>A0ABX6LXR3</accession>
<evidence type="ECO:0000256" key="3">
    <source>
        <dbReference type="ARBA" id="ARBA00023306"/>
    </source>
</evidence>
<organism evidence="7 8">
    <name type="scientific">Bacillus mojavensis</name>
    <dbReference type="NCBI Taxonomy" id="72360"/>
    <lineage>
        <taxon>Bacteria</taxon>
        <taxon>Bacillati</taxon>
        <taxon>Bacillota</taxon>
        <taxon>Bacilli</taxon>
        <taxon>Bacillales</taxon>
        <taxon>Bacillaceae</taxon>
        <taxon>Bacillus</taxon>
    </lineage>
</organism>
<keyword evidence="5" id="KW-0963">Cytoplasm</keyword>
<evidence type="ECO:0000256" key="1">
    <source>
        <dbReference type="ARBA" id="ARBA00022618"/>
    </source>
</evidence>
<dbReference type="PANTHER" id="PTHR33969">
    <property type="entry name" value="SEGREGATION AND CONDENSATION PROTEIN A"/>
    <property type="match status" value="1"/>
</dbReference>